<dbReference type="AlphaFoldDB" id="A0A5C3PDF7"/>
<evidence type="ECO:0000313" key="2">
    <source>
        <dbReference type="EMBL" id="TFK87626.1"/>
    </source>
</evidence>
<feature type="compositionally biased region" description="Low complexity" evidence="1">
    <location>
        <begin position="172"/>
        <end position="182"/>
    </location>
</feature>
<dbReference type="InParanoid" id="A0A5C3PDF7"/>
<reference evidence="2 3" key="1">
    <citation type="journal article" date="2019" name="Nat. Ecol. Evol.">
        <title>Megaphylogeny resolves global patterns of mushroom evolution.</title>
        <authorList>
            <person name="Varga T."/>
            <person name="Krizsan K."/>
            <person name="Foldi C."/>
            <person name="Dima B."/>
            <person name="Sanchez-Garcia M."/>
            <person name="Sanchez-Ramirez S."/>
            <person name="Szollosi G.J."/>
            <person name="Szarkandi J.G."/>
            <person name="Papp V."/>
            <person name="Albert L."/>
            <person name="Andreopoulos W."/>
            <person name="Angelini C."/>
            <person name="Antonin V."/>
            <person name="Barry K.W."/>
            <person name="Bougher N.L."/>
            <person name="Buchanan P."/>
            <person name="Buyck B."/>
            <person name="Bense V."/>
            <person name="Catcheside P."/>
            <person name="Chovatia M."/>
            <person name="Cooper J."/>
            <person name="Damon W."/>
            <person name="Desjardin D."/>
            <person name="Finy P."/>
            <person name="Geml J."/>
            <person name="Haridas S."/>
            <person name="Hughes K."/>
            <person name="Justo A."/>
            <person name="Karasinski D."/>
            <person name="Kautmanova I."/>
            <person name="Kiss B."/>
            <person name="Kocsube S."/>
            <person name="Kotiranta H."/>
            <person name="LaButti K.M."/>
            <person name="Lechner B.E."/>
            <person name="Liimatainen K."/>
            <person name="Lipzen A."/>
            <person name="Lukacs Z."/>
            <person name="Mihaltcheva S."/>
            <person name="Morgado L.N."/>
            <person name="Niskanen T."/>
            <person name="Noordeloos M.E."/>
            <person name="Ohm R.A."/>
            <person name="Ortiz-Santana B."/>
            <person name="Ovrebo C."/>
            <person name="Racz N."/>
            <person name="Riley R."/>
            <person name="Savchenko A."/>
            <person name="Shiryaev A."/>
            <person name="Soop K."/>
            <person name="Spirin V."/>
            <person name="Szebenyi C."/>
            <person name="Tomsovsky M."/>
            <person name="Tulloss R.E."/>
            <person name="Uehling J."/>
            <person name="Grigoriev I.V."/>
            <person name="Vagvolgyi C."/>
            <person name="Papp T."/>
            <person name="Martin F.M."/>
            <person name="Miettinen O."/>
            <person name="Hibbett D.S."/>
            <person name="Nagy L.G."/>
        </authorList>
    </citation>
    <scope>NUCLEOTIDE SEQUENCE [LARGE SCALE GENOMIC DNA]</scope>
    <source>
        <strain evidence="2 3">HHB13444</strain>
    </source>
</reference>
<sequence>MSLQQSAVDMPASVTPAIDGLALSLSRVQITSTTDEDRSGDNTSSIHDQNRRKVREPALDAAHKGNEGTSVSLAAKVKGGTLLGGTDHHGHDGERAQKYLQAQTVAQESGIHFQESDTAPAALDDSEDTHNLSSVFASEEASQACGTEHATPHPEAETTDKDAQSQELDVESSSSSLSFSISPPTVVSADDDTDGLLPDDTDTDGSPCDNMDTGERGELEISTSSDFLWDAREPSPIIPDEDAEKPKKTLLRIEYAEGKGRGVYGKQPPPKIQTRMPNAMFGSLSRDPRTDPDRGQLRPLFGAKEYQEHGKHTVLDLYTFVWRDGRMALALGLGSLFNDSQRPNVSYTIDRWSPYATSRQGECFRMRSCVSSAATDFGTTPSMPRTACPEHMDHLPADPWSALPNVYLEDEEDEGPSTVVVMFDVFADGDPDEVVPDEELPFRRLKLTLEDEEEEEKDAVRREDAWLKQSGFDPPSMAYLKRIRKLDDRMSMLLILTREHPDPPAFPEHIRLPPPYVISVPKTTALTMTSLKLKTSLSPIIYAPRKKCELEPWTKGKIR</sequence>
<feature type="compositionally biased region" description="Acidic residues" evidence="1">
    <location>
        <begin position="189"/>
        <end position="203"/>
    </location>
</feature>
<gene>
    <name evidence="2" type="ORF">K466DRAFT_599332</name>
</gene>
<evidence type="ECO:0000256" key="1">
    <source>
        <dbReference type="SAM" id="MobiDB-lite"/>
    </source>
</evidence>
<dbReference type="FunCoup" id="A0A5C3PDF7">
    <property type="interactions" value="372"/>
</dbReference>
<evidence type="ECO:0000313" key="3">
    <source>
        <dbReference type="Proteomes" id="UP000308197"/>
    </source>
</evidence>
<dbReference type="Proteomes" id="UP000308197">
    <property type="component" value="Unassembled WGS sequence"/>
</dbReference>
<name>A0A5C3PDF7_9APHY</name>
<proteinExistence type="predicted"/>
<accession>A0A5C3PDF7</accession>
<dbReference type="STRING" id="1314778.A0A5C3PDF7"/>
<dbReference type="EMBL" id="ML211145">
    <property type="protein sequence ID" value="TFK87626.1"/>
    <property type="molecule type" value="Genomic_DNA"/>
</dbReference>
<keyword evidence="3" id="KW-1185">Reference proteome</keyword>
<feature type="compositionally biased region" description="Basic and acidic residues" evidence="1">
    <location>
        <begin position="150"/>
        <end position="164"/>
    </location>
</feature>
<feature type="compositionally biased region" description="Basic and acidic residues" evidence="1">
    <location>
        <begin position="48"/>
        <end position="66"/>
    </location>
</feature>
<feature type="region of interest" description="Disordered" evidence="1">
    <location>
        <begin position="138"/>
        <end position="216"/>
    </location>
</feature>
<feature type="region of interest" description="Disordered" evidence="1">
    <location>
        <begin position="31"/>
        <end position="72"/>
    </location>
</feature>
<organism evidence="2 3">
    <name type="scientific">Polyporus arcularius HHB13444</name>
    <dbReference type="NCBI Taxonomy" id="1314778"/>
    <lineage>
        <taxon>Eukaryota</taxon>
        <taxon>Fungi</taxon>
        <taxon>Dikarya</taxon>
        <taxon>Basidiomycota</taxon>
        <taxon>Agaricomycotina</taxon>
        <taxon>Agaricomycetes</taxon>
        <taxon>Polyporales</taxon>
        <taxon>Polyporaceae</taxon>
        <taxon>Polyporus</taxon>
    </lineage>
</organism>
<protein>
    <submittedName>
        <fullName evidence="2">Uncharacterized protein</fullName>
    </submittedName>
</protein>